<gene>
    <name evidence="3" type="primary">terS</name>
    <name evidence="3" type="ORF">V3851_26090</name>
</gene>
<evidence type="ECO:0000256" key="1">
    <source>
        <dbReference type="SAM" id="MobiDB-lite"/>
    </source>
</evidence>
<comment type="caution">
    <text evidence="3">The sequence shown here is derived from an EMBL/GenBank/DDBJ whole genome shotgun (WGS) entry which is preliminary data.</text>
</comment>
<evidence type="ECO:0000259" key="2">
    <source>
        <dbReference type="Pfam" id="PF06056"/>
    </source>
</evidence>
<protein>
    <submittedName>
        <fullName evidence="3">Phage terminase small subunit</fullName>
    </submittedName>
</protein>
<dbReference type="InterPro" id="IPR010332">
    <property type="entry name" value="ATPase_terminase-su_N"/>
</dbReference>
<dbReference type="EMBL" id="JAZHPZ010000026">
    <property type="protein sequence ID" value="MEF2969248.1"/>
    <property type="molecule type" value="Genomic_DNA"/>
</dbReference>
<dbReference type="InterPro" id="IPR009057">
    <property type="entry name" value="Homeodomain-like_sf"/>
</dbReference>
<organism evidence="3 4">
    <name type="scientific">Paenibacillus haidiansis</name>
    <dbReference type="NCBI Taxonomy" id="1574488"/>
    <lineage>
        <taxon>Bacteria</taxon>
        <taxon>Bacillati</taxon>
        <taxon>Bacillota</taxon>
        <taxon>Bacilli</taxon>
        <taxon>Bacillales</taxon>
        <taxon>Paenibacillaceae</taxon>
        <taxon>Paenibacillus</taxon>
    </lineage>
</organism>
<reference evidence="3 4" key="1">
    <citation type="submission" date="2024-02" db="EMBL/GenBank/DDBJ databases">
        <title>A nitrogen-fixing paenibacillus bacterium.</title>
        <authorList>
            <person name="Zhang W.L."/>
            <person name="Chen S.F."/>
        </authorList>
    </citation>
    <scope>NUCLEOTIDE SEQUENCE [LARGE SCALE GENOMIC DNA]</scope>
    <source>
        <strain evidence="3 4">M1</strain>
    </source>
</reference>
<sequence length="237" mass="26617">MQKKAEADYQRGMKYKDIAEKYGVSINTVKSWKQRYGWQRQKGAPSEKGVHTKKPGAPPGNKNAVGNKGGAAPRGNSNAVTHGLFQKYLPAESLEIMEQLQARSPLDIVWDNIMIQYTAIIRAQQIMYVKDRDDSTTTKVEEKFGNVSGERWEVQQAWDKQATFLQAQSRAMATLQSLIRQYDELLKTELATEEQKARIEVLRSKVPNKDGIDPNAQITALADLINNPAPARVISDD</sequence>
<accession>A0ABU7VZP6</accession>
<feature type="region of interest" description="Disordered" evidence="1">
    <location>
        <begin position="37"/>
        <end position="77"/>
    </location>
</feature>
<name>A0ABU7VZP6_9BACL</name>
<evidence type="ECO:0000313" key="3">
    <source>
        <dbReference type="EMBL" id="MEF2969248.1"/>
    </source>
</evidence>
<dbReference type="Pfam" id="PF06056">
    <property type="entry name" value="Terminase_5"/>
    <property type="match status" value="1"/>
</dbReference>
<dbReference type="Proteomes" id="UP001306950">
    <property type="component" value="Unassembled WGS sequence"/>
</dbReference>
<dbReference type="RefSeq" id="WP_331849342.1">
    <property type="nucleotide sequence ID" value="NZ_JAZHPZ010000026.1"/>
</dbReference>
<dbReference type="NCBIfam" id="NF040601">
    <property type="entry name" value="TerS_not_xtmA"/>
    <property type="match status" value="1"/>
</dbReference>
<dbReference type="Gene3D" id="1.10.10.60">
    <property type="entry name" value="Homeodomain-like"/>
    <property type="match status" value="1"/>
</dbReference>
<feature type="domain" description="Terminase ATPase subunit N-terminal" evidence="2">
    <location>
        <begin position="9"/>
        <end position="43"/>
    </location>
</feature>
<proteinExistence type="predicted"/>
<feature type="compositionally biased region" description="Low complexity" evidence="1">
    <location>
        <begin position="59"/>
        <end position="73"/>
    </location>
</feature>
<keyword evidence="4" id="KW-1185">Reference proteome</keyword>
<evidence type="ECO:0000313" key="4">
    <source>
        <dbReference type="Proteomes" id="UP001306950"/>
    </source>
</evidence>
<dbReference type="SUPFAM" id="SSF46689">
    <property type="entry name" value="Homeodomain-like"/>
    <property type="match status" value="1"/>
</dbReference>